<organism evidence="1 2">
    <name type="scientific">Diceros bicornis minor</name>
    <name type="common">South-central black rhinoceros</name>
    <dbReference type="NCBI Taxonomy" id="77932"/>
    <lineage>
        <taxon>Eukaryota</taxon>
        <taxon>Metazoa</taxon>
        <taxon>Chordata</taxon>
        <taxon>Craniata</taxon>
        <taxon>Vertebrata</taxon>
        <taxon>Euteleostomi</taxon>
        <taxon>Mammalia</taxon>
        <taxon>Eutheria</taxon>
        <taxon>Laurasiatheria</taxon>
        <taxon>Perissodactyla</taxon>
        <taxon>Rhinocerotidae</taxon>
        <taxon>Diceros</taxon>
    </lineage>
</organism>
<dbReference type="Pfam" id="PF00612">
    <property type="entry name" value="IQ"/>
    <property type="match status" value="2"/>
</dbReference>
<dbReference type="Proteomes" id="UP000551758">
    <property type="component" value="Unassembled WGS sequence"/>
</dbReference>
<dbReference type="Gene3D" id="1.20.5.190">
    <property type="match status" value="1"/>
</dbReference>
<dbReference type="PANTHER" id="PTHR21633:SF5">
    <property type="entry name" value="IQ DOMAIN-CONTAINING PROTEIN F3"/>
    <property type="match status" value="1"/>
</dbReference>
<dbReference type="PROSITE" id="PS50096">
    <property type="entry name" value="IQ"/>
    <property type="match status" value="1"/>
</dbReference>
<keyword evidence="2" id="KW-1185">Reference proteome</keyword>
<evidence type="ECO:0008006" key="3">
    <source>
        <dbReference type="Google" id="ProtNLM"/>
    </source>
</evidence>
<evidence type="ECO:0000313" key="2">
    <source>
        <dbReference type="Proteomes" id="UP000551758"/>
    </source>
</evidence>
<evidence type="ECO:0000313" key="1">
    <source>
        <dbReference type="EMBL" id="KAF5927953.1"/>
    </source>
</evidence>
<protein>
    <recommendedName>
        <fullName evidence="3">IQ domain-containing protein F3</fullName>
    </recommendedName>
</protein>
<dbReference type="EMBL" id="JACDTQ010000529">
    <property type="protein sequence ID" value="KAF5927953.1"/>
    <property type="molecule type" value="Genomic_DNA"/>
</dbReference>
<dbReference type="GO" id="GO:0005516">
    <property type="term" value="F:calmodulin binding"/>
    <property type="evidence" value="ECO:0007669"/>
    <property type="project" value="TreeGrafter"/>
</dbReference>
<dbReference type="AlphaFoldDB" id="A0A7J7FIR4"/>
<dbReference type="SMART" id="SM00015">
    <property type="entry name" value="IQ"/>
    <property type="match status" value="2"/>
</dbReference>
<dbReference type="CDD" id="cd23766">
    <property type="entry name" value="IQCG"/>
    <property type="match status" value="1"/>
</dbReference>
<comment type="caution">
    <text evidence="1">The sequence shown here is derived from an EMBL/GenBank/DDBJ whole genome shotgun (WGS) entry which is preliminary data.</text>
</comment>
<accession>A0A7J7FIR4</accession>
<name>A0A7J7FIR4_DICBM</name>
<dbReference type="PANTHER" id="PTHR21633">
    <property type="entry name" value="IQ MOTIF CONTAINING F"/>
    <property type="match status" value="1"/>
</dbReference>
<proteinExistence type="predicted"/>
<dbReference type="InterPro" id="IPR000048">
    <property type="entry name" value="IQ_motif_EF-hand-BS"/>
</dbReference>
<gene>
    <name evidence="1" type="ORF">HPG69_013783</name>
</gene>
<reference evidence="1 2" key="1">
    <citation type="journal article" date="2020" name="Mol. Biol. Evol.">
        <title>Interspecific Gene Flow and the Evolution of Specialization in Black and White Rhinoceros.</title>
        <authorList>
            <person name="Moodley Y."/>
            <person name="Westbury M.V."/>
            <person name="Russo I.M."/>
            <person name="Gopalakrishnan S."/>
            <person name="Rakotoarivelo A."/>
            <person name="Olsen R.A."/>
            <person name="Prost S."/>
            <person name="Tunstall T."/>
            <person name="Ryder O.A."/>
            <person name="Dalen L."/>
            <person name="Bruford M.W."/>
        </authorList>
    </citation>
    <scope>NUCLEOTIDE SEQUENCE [LARGE SCALE GENOMIC DNA]</scope>
    <source>
        <strain evidence="1">SBR-YM</strain>
        <tissue evidence="1">Skin</tissue>
    </source>
</reference>
<dbReference type="InterPro" id="IPR039887">
    <property type="entry name" value="IQCF"/>
</dbReference>
<sequence length="291" mass="33845">MKRPHQHVTEIWRELSTASVKRSEGGWETAMGTSRRWLKSDPDYDALERERQKVGGAQEHERTLLLAKQRQRARVNAAGKIQAWWRGTLVRRTLLVAALRAWMIQIWWRTLTWRCVRKKQQALLKTYVIQEKAAVKLQSWVRMWQCHQHYCQMCNAVCILQAPKSCFDFQTNDVLQPQYKGASNQLEFHIEILSDDQLDKIIKKDFDETKLVKKKVKEKKIEKEEPPPHPLHQRKVVMALNQATSVATMPAPVNLDDVDSMEQTAETKADAPHADPGLQLDHCPFLLCIEH</sequence>